<keyword evidence="3" id="KW-1185">Reference proteome</keyword>
<dbReference type="AlphaFoldDB" id="A0A3G3K3Q9"/>
<feature type="domain" description="HD-GYP" evidence="1">
    <location>
        <begin position="112"/>
        <end position="301"/>
    </location>
</feature>
<dbReference type="PANTHER" id="PTHR43155">
    <property type="entry name" value="CYCLIC DI-GMP PHOSPHODIESTERASE PA4108-RELATED"/>
    <property type="match status" value="1"/>
</dbReference>
<reference evidence="2 3" key="1">
    <citation type="submission" date="2018-10" db="EMBL/GenBank/DDBJ databases">
        <title>Genome Sequence of Cohnella sp.</title>
        <authorList>
            <person name="Srinivasan S."/>
            <person name="Kim M.K."/>
        </authorList>
    </citation>
    <scope>NUCLEOTIDE SEQUENCE [LARGE SCALE GENOMIC DNA]</scope>
    <source>
        <strain evidence="2 3">18JY8-7</strain>
    </source>
</reference>
<dbReference type="SMART" id="SM00471">
    <property type="entry name" value="HDc"/>
    <property type="match status" value="1"/>
</dbReference>
<dbReference type="Gene3D" id="1.10.3210.10">
    <property type="entry name" value="Hypothetical protein af1432"/>
    <property type="match status" value="1"/>
</dbReference>
<dbReference type="SUPFAM" id="SSF109604">
    <property type="entry name" value="HD-domain/PDEase-like"/>
    <property type="match status" value="1"/>
</dbReference>
<dbReference type="CDD" id="cd00077">
    <property type="entry name" value="HDc"/>
    <property type="match status" value="1"/>
</dbReference>
<dbReference type="EMBL" id="CP033433">
    <property type="protein sequence ID" value="AYQ75098.1"/>
    <property type="molecule type" value="Genomic_DNA"/>
</dbReference>
<name>A0A3G3K3Q9_9BACL</name>
<gene>
    <name evidence="2" type="ORF">EAV92_22630</name>
</gene>
<evidence type="ECO:0000313" key="3">
    <source>
        <dbReference type="Proteomes" id="UP000269097"/>
    </source>
</evidence>
<dbReference type="InterPro" id="IPR003607">
    <property type="entry name" value="HD/PDEase_dom"/>
</dbReference>
<dbReference type="InterPro" id="IPR037522">
    <property type="entry name" value="HD_GYP_dom"/>
</dbReference>
<sequence length="301" mass="33780">MGISIIRNGEFIESVSTKGAVLSLVASGDGTEIIHHKLEAGYKVWVAPEEGWMALEHAHILSGELVWKKSDGDVVLGPGDSITAHMVTEMALFIASTETEFLYIVSRPYFHNYSGSVQKYFDLAVKIEEKDGYTSDHCDRIKRLSLLVGEKMGLSHYELFILNMAGFLHDIGKTQIPEHILNKPEKLTDDEYEQMKLHTTFGKEMLQETGMPDLRIVGEVVEQHHERFDGKGYPHGLKGDQISKLAAIISIVDAYDAMTIDRVYQKGRPREAALQEIERCSGTMFHPEIVKVFLSLGDQLT</sequence>
<protein>
    <submittedName>
        <fullName evidence="2">HD-GYP domain-containing protein</fullName>
    </submittedName>
</protein>
<organism evidence="2 3">
    <name type="scientific">Cohnella candidum</name>
    <dbReference type="NCBI Taxonomy" id="2674991"/>
    <lineage>
        <taxon>Bacteria</taxon>
        <taxon>Bacillati</taxon>
        <taxon>Bacillota</taxon>
        <taxon>Bacilli</taxon>
        <taxon>Bacillales</taxon>
        <taxon>Paenibacillaceae</taxon>
        <taxon>Cohnella</taxon>
    </lineage>
</organism>
<dbReference type="PANTHER" id="PTHR43155:SF2">
    <property type="entry name" value="CYCLIC DI-GMP PHOSPHODIESTERASE PA4108"/>
    <property type="match status" value="1"/>
</dbReference>
<dbReference type="NCBIfam" id="TIGR00277">
    <property type="entry name" value="HDIG"/>
    <property type="match status" value="1"/>
</dbReference>
<dbReference type="InterPro" id="IPR006675">
    <property type="entry name" value="HDIG_dom"/>
</dbReference>
<dbReference type="SUPFAM" id="SSF51182">
    <property type="entry name" value="RmlC-like cupins"/>
    <property type="match status" value="1"/>
</dbReference>
<proteinExistence type="predicted"/>
<dbReference type="Proteomes" id="UP000269097">
    <property type="component" value="Chromosome"/>
</dbReference>
<dbReference type="KEGG" id="coh:EAV92_22630"/>
<evidence type="ECO:0000313" key="2">
    <source>
        <dbReference type="EMBL" id="AYQ75098.1"/>
    </source>
</evidence>
<dbReference type="InterPro" id="IPR011051">
    <property type="entry name" value="RmlC_Cupin_sf"/>
</dbReference>
<dbReference type="PROSITE" id="PS51832">
    <property type="entry name" value="HD_GYP"/>
    <property type="match status" value="1"/>
</dbReference>
<dbReference type="Pfam" id="PF13487">
    <property type="entry name" value="HD_5"/>
    <property type="match status" value="1"/>
</dbReference>
<evidence type="ECO:0000259" key="1">
    <source>
        <dbReference type="PROSITE" id="PS51832"/>
    </source>
</evidence>
<accession>A0A3G3K3Q9</accession>
<dbReference type="RefSeq" id="WP_123043178.1">
    <property type="nucleotide sequence ID" value="NZ_CP033433.1"/>
</dbReference>